<name>A0A1V9ZBV3_9STRA</name>
<dbReference type="PANTHER" id="PTHR31585:SF5">
    <property type="entry name" value="RNA-BINDING S4 DOMAIN-CONTAINING PROTEIN"/>
    <property type="match status" value="1"/>
</dbReference>
<dbReference type="EMBL" id="JNBS01002102">
    <property type="protein sequence ID" value="OQR95475.1"/>
    <property type="molecule type" value="Genomic_DNA"/>
</dbReference>
<evidence type="ECO:0000313" key="9">
    <source>
        <dbReference type="Proteomes" id="UP000243217"/>
    </source>
</evidence>
<keyword evidence="4 7" id="KW-0812">Transmembrane</keyword>
<dbReference type="Gene3D" id="1.20.1250.20">
    <property type="entry name" value="MFS general substrate transporter like domains"/>
    <property type="match status" value="1"/>
</dbReference>
<feature type="transmembrane region" description="Helical" evidence="7">
    <location>
        <begin position="106"/>
        <end position="126"/>
    </location>
</feature>
<feature type="transmembrane region" description="Helical" evidence="7">
    <location>
        <begin position="205"/>
        <end position="224"/>
    </location>
</feature>
<accession>A0A1V9ZBV3</accession>
<dbReference type="InterPro" id="IPR039309">
    <property type="entry name" value="BT1"/>
</dbReference>
<comment type="caution">
    <text evidence="8">The sequence shown here is derived from an EMBL/GenBank/DDBJ whole genome shotgun (WGS) entry which is preliminary data.</text>
</comment>
<evidence type="ECO:0000313" key="8">
    <source>
        <dbReference type="EMBL" id="OQR95475.1"/>
    </source>
</evidence>
<dbReference type="GO" id="GO:0016020">
    <property type="term" value="C:membrane"/>
    <property type="evidence" value="ECO:0007669"/>
    <property type="project" value="UniProtKB-SubCell"/>
</dbReference>
<evidence type="ECO:0000256" key="7">
    <source>
        <dbReference type="SAM" id="Phobius"/>
    </source>
</evidence>
<keyword evidence="9" id="KW-1185">Reference proteome</keyword>
<feature type="transmembrane region" description="Helical" evidence="7">
    <location>
        <begin position="396"/>
        <end position="419"/>
    </location>
</feature>
<reference evidence="8 9" key="1">
    <citation type="journal article" date="2014" name="Genome Biol. Evol.">
        <title>The secreted proteins of Achlya hypogyna and Thraustotheca clavata identify the ancestral oomycete secretome and reveal gene acquisitions by horizontal gene transfer.</title>
        <authorList>
            <person name="Misner I."/>
            <person name="Blouin N."/>
            <person name="Leonard G."/>
            <person name="Richards T.A."/>
            <person name="Lane C.E."/>
        </authorList>
    </citation>
    <scope>NUCLEOTIDE SEQUENCE [LARGE SCALE GENOMIC DNA]</scope>
    <source>
        <strain evidence="8 9">ATCC 34112</strain>
    </source>
</reference>
<comment type="subcellular location">
    <subcellularLocation>
        <location evidence="1">Membrane</location>
        <topology evidence="1">Multi-pass membrane protein</topology>
    </subcellularLocation>
</comment>
<feature type="transmembrane region" description="Helical" evidence="7">
    <location>
        <begin position="284"/>
        <end position="304"/>
    </location>
</feature>
<dbReference type="AlphaFoldDB" id="A0A1V9ZBV3"/>
<keyword evidence="3" id="KW-0813">Transport</keyword>
<feature type="transmembrane region" description="Helical" evidence="7">
    <location>
        <begin position="245"/>
        <end position="264"/>
    </location>
</feature>
<evidence type="ECO:0000256" key="4">
    <source>
        <dbReference type="ARBA" id="ARBA00022692"/>
    </source>
</evidence>
<keyword evidence="5 7" id="KW-1133">Transmembrane helix</keyword>
<feature type="transmembrane region" description="Helical" evidence="7">
    <location>
        <begin position="363"/>
        <end position="384"/>
    </location>
</feature>
<proteinExistence type="inferred from homology"/>
<evidence type="ECO:0000256" key="1">
    <source>
        <dbReference type="ARBA" id="ARBA00004141"/>
    </source>
</evidence>
<gene>
    <name evidence="8" type="ORF">THRCLA_07827</name>
</gene>
<dbReference type="Pfam" id="PF03092">
    <property type="entry name" value="BT1"/>
    <property type="match status" value="1"/>
</dbReference>
<feature type="transmembrane region" description="Helical" evidence="7">
    <location>
        <begin position="545"/>
        <end position="568"/>
    </location>
</feature>
<evidence type="ECO:0000256" key="3">
    <source>
        <dbReference type="ARBA" id="ARBA00022448"/>
    </source>
</evidence>
<comment type="similarity">
    <text evidence="2">Belongs to the major facilitator superfamily. Folate-biopterin transporter (TC 2.A.71) family.</text>
</comment>
<organism evidence="8 9">
    <name type="scientific">Thraustotheca clavata</name>
    <dbReference type="NCBI Taxonomy" id="74557"/>
    <lineage>
        <taxon>Eukaryota</taxon>
        <taxon>Sar</taxon>
        <taxon>Stramenopiles</taxon>
        <taxon>Oomycota</taxon>
        <taxon>Saprolegniomycetes</taxon>
        <taxon>Saprolegniales</taxon>
        <taxon>Achlyaceae</taxon>
        <taxon>Thraustotheca</taxon>
    </lineage>
</organism>
<evidence type="ECO:0000256" key="5">
    <source>
        <dbReference type="ARBA" id="ARBA00022989"/>
    </source>
</evidence>
<protein>
    <submittedName>
        <fullName evidence="8">Transmembrane protein</fullName>
    </submittedName>
</protein>
<dbReference type="SUPFAM" id="SSF103473">
    <property type="entry name" value="MFS general substrate transporter"/>
    <property type="match status" value="1"/>
</dbReference>
<evidence type="ECO:0000256" key="6">
    <source>
        <dbReference type="ARBA" id="ARBA00023136"/>
    </source>
</evidence>
<sequence>MSNGDPVHKVWLFDEAHLARHDTTASDSPIAYVQALPTKTEFDDKDENNFLPDGALREGGALELMSREALGLLGQYVAVGIIYGCLPALLYPVYVKYLNFAGYQAASYSVLITLCWSFKVFLGMLTDCFPIGGYKRRPYMIIGWGICCACMCLMAFVPFPDPYISKTLGELPEATISKVRGGDFSNLTAAQKNMVNINASERSNFWILLSTLGSFGYMLANVAADAMVVEYAHREPIHIRGRLQSAIYTMRYGSSMAPLLIVGICMNGPEYDGSFNWSIGPNLIFGMLIFPCAFAIWSALFLVVEDRGVKPYFHSYVQNLWNLLRLRVMWQICAFRFCSNLFYNFDSTATLIIPSIWANVQPLTKSLFAVANTILVAFSIYIVGKYGLHWNWRTTIALATIAVMLIDGTILILTTWNILRNQYFFTTSLLPDSLPSGIRFIISGYCAVEIADIGNEGAVFGLVTTVANLATPLSTVCYKYIDSYFELTSADLAQDTTAVRWSVTYSYAIAYTLKLLCLAFLPLLPPQKAALQKLKRTGRSSSRAAAILVAVFVAALAFSFITNLMALFPQTSCYRIAGGNGQPTIKNNITICG</sequence>
<dbReference type="InterPro" id="IPR036259">
    <property type="entry name" value="MFS_trans_sf"/>
</dbReference>
<dbReference type="OrthoDB" id="69476at2759"/>
<dbReference type="Proteomes" id="UP000243217">
    <property type="component" value="Unassembled WGS sequence"/>
</dbReference>
<feature type="transmembrane region" description="Helical" evidence="7">
    <location>
        <begin position="73"/>
        <end position="94"/>
    </location>
</feature>
<dbReference type="STRING" id="74557.A0A1V9ZBV3"/>
<keyword evidence="6 7" id="KW-0472">Membrane</keyword>
<dbReference type="PANTHER" id="PTHR31585">
    <property type="entry name" value="FOLATE-BIOPTERIN TRANSPORTER 1, CHLOROPLASTIC"/>
    <property type="match status" value="1"/>
</dbReference>
<evidence type="ECO:0000256" key="2">
    <source>
        <dbReference type="ARBA" id="ARBA00007015"/>
    </source>
</evidence>
<feature type="transmembrane region" description="Helical" evidence="7">
    <location>
        <begin position="505"/>
        <end position="524"/>
    </location>
</feature>
<feature type="transmembrane region" description="Helical" evidence="7">
    <location>
        <begin position="138"/>
        <end position="159"/>
    </location>
</feature>